<gene>
    <name evidence="4" type="ORF">SAMN04488115_10262</name>
</gene>
<evidence type="ECO:0000259" key="3">
    <source>
        <dbReference type="Pfam" id="PF06863"/>
    </source>
</evidence>
<feature type="chain" id="PRO_5009286643" evidence="1">
    <location>
        <begin position="25"/>
        <end position="456"/>
    </location>
</feature>
<feature type="domain" description="DUF1254" evidence="3">
    <location>
        <begin position="69"/>
        <end position="201"/>
    </location>
</feature>
<dbReference type="PANTHER" id="PTHR36509">
    <property type="entry name" value="BLL3101 PROTEIN"/>
    <property type="match status" value="1"/>
</dbReference>
<evidence type="ECO:0000259" key="2">
    <source>
        <dbReference type="Pfam" id="PF06742"/>
    </source>
</evidence>
<sequence length="456" mass="49365">MLRLATLALFSMLAWAAATPEAQAAEVSPTEARAIAKDAYIYAFAPLESYNTWHKQAVDKAAPEYVGGFNTFRHYSEPYTASNHDIVTPNNDTPYSWAWLDLRAEPIVVSVPAVPKDRYYVLQFIDLFTFNFAYVGVRSTGFEAGSYLVAGPRWKGKVPKGIRKVFRAETDIVGILGRTALSGPEDVGNVKAIQAQFKLQPLSTFAGTVVPPAAPAIAFPAYDKAKAGTHDFIGYLNFLLQFAQPPHPSEKALLARFSKIGIAPGKPFEAAKAEPAVLAAIDAGVEDGKAALKEKGDRTLSSNGLFGSRAFLKNDYSKRAVAAALGLYGNSLEEAWYGGFVGKGDTLGVLHFPPGQLPPAKFFWSATLYTLPDRFLYANTLNRYSIGDRTKGLVYDKDGGLTLFIGNTSPGKDKESNWLPAPAAPYSLVVRAYGPKPAMMKGQWKLPALQPAPAAK</sequence>
<keyword evidence="1" id="KW-0732">Signal</keyword>
<dbReference type="Proteomes" id="UP000236743">
    <property type="component" value="Unassembled WGS sequence"/>
</dbReference>
<evidence type="ECO:0000313" key="4">
    <source>
        <dbReference type="EMBL" id="SEF79615.1"/>
    </source>
</evidence>
<accession>A0A1H5UX05</accession>
<evidence type="ECO:0000256" key="1">
    <source>
        <dbReference type="SAM" id="SignalP"/>
    </source>
</evidence>
<dbReference type="AlphaFoldDB" id="A0A1H5UX05"/>
<name>A0A1H5UX05_9HYPH</name>
<evidence type="ECO:0000313" key="5">
    <source>
        <dbReference type="Proteomes" id="UP000236743"/>
    </source>
</evidence>
<feature type="domain" description="DUF1214" evidence="2">
    <location>
        <begin position="349"/>
        <end position="436"/>
    </location>
</feature>
<dbReference type="Pfam" id="PF06742">
    <property type="entry name" value="DUF1214"/>
    <property type="match status" value="1"/>
</dbReference>
<organism evidence="4 5">
    <name type="scientific">Bosea lathyri</name>
    <dbReference type="NCBI Taxonomy" id="1036778"/>
    <lineage>
        <taxon>Bacteria</taxon>
        <taxon>Pseudomonadati</taxon>
        <taxon>Pseudomonadota</taxon>
        <taxon>Alphaproteobacteria</taxon>
        <taxon>Hyphomicrobiales</taxon>
        <taxon>Boseaceae</taxon>
        <taxon>Bosea</taxon>
    </lineage>
</organism>
<dbReference type="RefSeq" id="WP_103871354.1">
    <property type="nucleotide sequence ID" value="NZ_FNUY01000002.1"/>
</dbReference>
<keyword evidence="5" id="KW-1185">Reference proteome</keyword>
<dbReference type="OrthoDB" id="9777345at2"/>
<dbReference type="InterPro" id="IPR037049">
    <property type="entry name" value="DUF1214_C_sf"/>
</dbReference>
<protein>
    <submittedName>
        <fullName evidence="4">Uncharacterized conserved protein</fullName>
    </submittedName>
</protein>
<dbReference type="InterPro" id="IPR010621">
    <property type="entry name" value="DUF1214"/>
</dbReference>
<dbReference type="InterPro" id="IPR037050">
    <property type="entry name" value="DUF1254_sf"/>
</dbReference>
<reference evidence="4 5" key="1">
    <citation type="submission" date="2016-10" db="EMBL/GenBank/DDBJ databases">
        <authorList>
            <person name="de Groot N.N."/>
        </authorList>
    </citation>
    <scope>NUCLEOTIDE SEQUENCE [LARGE SCALE GENOMIC DNA]</scope>
    <source>
        <strain evidence="4 5">DSM 26656</strain>
    </source>
</reference>
<dbReference type="Pfam" id="PF06863">
    <property type="entry name" value="DUF1254"/>
    <property type="match status" value="1"/>
</dbReference>
<dbReference type="InterPro" id="IPR010679">
    <property type="entry name" value="DUF1254"/>
</dbReference>
<dbReference type="Gene3D" id="2.60.40.1610">
    <property type="entry name" value="Domain of unknown function DUF1254"/>
    <property type="match status" value="1"/>
</dbReference>
<dbReference type="EMBL" id="FNUY01000002">
    <property type="protein sequence ID" value="SEF79615.1"/>
    <property type="molecule type" value="Genomic_DNA"/>
</dbReference>
<proteinExistence type="predicted"/>
<dbReference type="Gene3D" id="2.60.120.600">
    <property type="entry name" value="Domain of unknown function DUF1214, C-terminal domain"/>
    <property type="match status" value="1"/>
</dbReference>
<dbReference type="PANTHER" id="PTHR36509:SF2">
    <property type="entry name" value="BLL3101 PROTEIN"/>
    <property type="match status" value="1"/>
</dbReference>
<dbReference type="SUPFAM" id="SSF160935">
    <property type="entry name" value="VPA0735-like"/>
    <property type="match status" value="1"/>
</dbReference>
<feature type="signal peptide" evidence="1">
    <location>
        <begin position="1"/>
        <end position="24"/>
    </location>
</feature>